<name>A0A518DYM4_9BACT</name>
<evidence type="ECO:0000256" key="1">
    <source>
        <dbReference type="SAM" id="MobiDB-lite"/>
    </source>
</evidence>
<feature type="chain" id="PRO_5021882031" evidence="2">
    <location>
        <begin position="29"/>
        <end position="790"/>
    </location>
</feature>
<dbReference type="KEGG" id="lcre:Pla8534_47730"/>
<evidence type="ECO:0000313" key="3">
    <source>
        <dbReference type="EMBL" id="QDU96948.1"/>
    </source>
</evidence>
<dbReference type="PANTHER" id="PTHR22946">
    <property type="entry name" value="DIENELACTONE HYDROLASE DOMAIN-CONTAINING PROTEIN-RELATED"/>
    <property type="match status" value="1"/>
</dbReference>
<protein>
    <submittedName>
        <fullName evidence="3">Lysophospholipase</fullName>
    </submittedName>
</protein>
<dbReference type="PANTHER" id="PTHR22946:SF8">
    <property type="entry name" value="ACETYL XYLAN ESTERASE DOMAIN-CONTAINING PROTEIN"/>
    <property type="match status" value="1"/>
</dbReference>
<dbReference type="InterPro" id="IPR050261">
    <property type="entry name" value="FrsA_esterase"/>
</dbReference>
<dbReference type="Proteomes" id="UP000317648">
    <property type="component" value="Chromosome"/>
</dbReference>
<accession>A0A518DYM4</accession>
<dbReference type="EMBL" id="CP036433">
    <property type="protein sequence ID" value="QDU96948.1"/>
    <property type="molecule type" value="Genomic_DNA"/>
</dbReference>
<dbReference type="OrthoDB" id="237419at2"/>
<proteinExistence type="predicted"/>
<keyword evidence="2" id="KW-0732">Signal</keyword>
<feature type="signal peptide" evidence="2">
    <location>
        <begin position="1"/>
        <end position="28"/>
    </location>
</feature>
<gene>
    <name evidence="3" type="ORF">Pla8534_47730</name>
</gene>
<dbReference type="InterPro" id="IPR029058">
    <property type="entry name" value="AB_hydrolase_fold"/>
</dbReference>
<dbReference type="SUPFAM" id="SSF53474">
    <property type="entry name" value="alpha/beta-Hydrolases"/>
    <property type="match status" value="2"/>
</dbReference>
<dbReference type="RefSeq" id="WP_145055672.1">
    <property type="nucleotide sequence ID" value="NZ_CP036433.1"/>
</dbReference>
<dbReference type="Gene3D" id="3.40.50.1820">
    <property type="entry name" value="alpha/beta hydrolase"/>
    <property type="match status" value="2"/>
</dbReference>
<dbReference type="AlphaFoldDB" id="A0A518DYM4"/>
<feature type="compositionally biased region" description="Polar residues" evidence="1">
    <location>
        <begin position="595"/>
        <end position="605"/>
    </location>
</feature>
<feature type="region of interest" description="Disordered" evidence="1">
    <location>
        <begin position="584"/>
        <end position="607"/>
    </location>
</feature>
<keyword evidence="4" id="KW-1185">Reference proteome</keyword>
<sequence length="790" mass="86267" precursor="true">MSYLSLSCPGRLFLLGAALYLHCGPVGAAEPLAEQLRKLPTTVLQDELHEQADRMLYDQQRARVQQANDASSKAWAGIDSTAAWEAFRDQRLEAMRRSFGPFPQPPASLPVHITASLPGEGYVVDKLVFQSRPGLWVSALLYRPARIDRPAPGIIVSHAHHTPKSHGELQDMGATWARAGCYVLTPDHLGHGERREHPFQTEADYPGEFRVSRQDYYHRYDSGIQLHLAGSSLIGWLQWDLQRGVDLLLQQPNIDPQAIILMGAVAGGGDPAAVTAALDKRITCAAPFNFGGPQPEAGFPLPENVEKTFNYAGGGSWESTRNISDSARDGFLHWVIVGGIAPRRLIYGYEFGWDQEHDPVWKRFVPLYGMYKADDKLGYSHGFGSIRIREKPASHCTHIGPVHRVRIHQHLKEWFGVPISPEQEYSARRESSELLCWTPELRKKLAPQSLTQLLPSLVEEQLKAARTKRASLQDDAFRTALRRDLDAVLGQTAPLQPVKVVSSQALDSPLAGAPEIEATQIVLQTENGIVVPLLLLSPPKSPRRCVLAFCQEGKEQLLRARAAEFAKLLQAGVAICLPDLRGTGETDSGSDRDQTGSATAVSSTGLMLGDPLPAQQLRDLRSVARFLQTRSGGDALRLSLWGDSLAKTNSADANLDVPRRIDGRPRQSEPLGGLLALLGGLYLDDIDALYVHGGLASFADVLTRYQVLIPHDVVIPGLLTQADVVDLAAAQTSSSLLLQELVNGNNQPLDQEAVQTAFAPVAKRYAAAGNGALLKIDNNASPAAWLLQTK</sequence>
<evidence type="ECO:0000313" key="4">
    <source>
        <dbReference type="Proteomes" id="UP000317648"/>
    </source>
</evidence>
<reference evidence="3 4" key="1">
    <citation type="submission" date="2019-02" db="EMBL/GenBank/DDBJ databases">
        <title>Deep-cultivation of Planctomycetes and their phenomic and genomic characterization uncovers novel biology.</title>
        <authorList>
            <person name="Wiegand S."/>
            <person name="Jogler M."/>
            <person name="Boedeker C."/>
            <person name="Pinto D."/>
            <person name="Vollmers J."/>
            <person name="Rivas-Marin E."/>
            <person name="Kohn T."/>
            <person name="Peeters S.H."/>
            <person name="Heuer A."/>
            <person name="Rast P."/>
            <person name="Oberbeckmann S."/>
            <person name="Bunk B."/>
            <person name="Jeske O."/>
            <person name="Meyerdierks A."/>
            <person name="Storesund J.E."/>
            <person name="Kallscheuer N."/>
            <person name="Luecker S."/>
            <person name="Lage O.M."/>
            <person name="Pohl T."/>
            <person name="Merkel B.J."/>
            <person name="Hornburger P."/>
            <person name="Mueller R.-W."/>
            <person name="Bruemmer F."/>
            <person name="Labrenz M."/>
            <person name="Spormann A.M."/>
            <person name="Op den Camp H."/>
            <person name="Overmann J."/>
            <person name="Amann R."/>
            <person name="Jetten M.S.M."/>
            <person name="Mascher T."/>
            <person name="Medema M.H."/>
            <person name="Devos D.P."/>
            <person name="Kaster A.-K."/>
            <person name="Ovreas L."/>
            <person name="Rohde M."/>
            <person name="Galperin M.Y."/>
            <person name="Jogler C."/>
        </authorList>
    </citation>
    <scope>NUCLEOTIDE SEQUENCE [LARGE SCALE GENOMIC DNA]</scope>
    <source>
        <strain evidence="3 4">Pla85_3_4</strain>
    </source>
</reference>
<evidence type="ECO:0000256" key="2">
    <source>
        <dbReference type="SAM" id="SignalP"/>
    </source>
</evidence>
<organism evidence="3 4">
    <name type="scientific">Lignipirellula cremea</name>
    <dbReference type="NCBI Taxonomy" id="2528010"/>
    <lineage>
        <taxon>Bacteria</taxon>
        <taxon>Pseudomonadati</taxon>
        <taxon>Planctomycetota</taxon>
        <taxon>Planctomycetia</taxon>
        <taxon>Pirellulales</taxon>
        <taxon>Pirellulaceae</taxon>
        <taxon>Lignipirellula</taxon>
    </lineage>
</organism>